<comment type="function">
    <text evidence="5">Modulates RecA activity.</text>
</comment>
<dbReference type="GO" id="GO:0006282">
    <property type="term" value="P:regulation of DNA repair"/>
    <property type="evidence" value="ECO:0007669"/>
    <property type="project" value="UniProtKB-UniRule"/>
</dbReference>
<dbReference type="Pfam" id="PF21982">
    <property type="entry name" value="RecX_HTH1"/>
    <property type="match status" value="1"/>
</dbReference>
<evidence type="ECO:0000259" key="7">
    <source>
        <dbReference type="Pfam" id="PF21982"/>
    </source>
</evidence>
<keyword evidence="9" id="KW-1185">Reference proteome</keyword>
<dbReference type="GO" id="GO:0005737">
    <property type="term" value="C:cytoplasm"/>
    <property type="evidence" value="ECO:0007669"/>
    <property type="project" value="UniProtKB-SubCell"/>
</dbReference>
<evidence type="ECO:0000256" key="2">
    <source>
        <dbReference type="ARBA" id="ARBA00009695"/>
    </source>
</evidence>
<dbReference type="STRING" id="1122184.SAMN02745176_03106"/>
<dbReference type="InterPro" id="IPR053926">
    <property type="entry name" value="RecX_HTH_1st"/>
</dbReference>
<evidence type="ECO:0000313" key="8">
    <source>
        <dbReference type="EMBL" id="SHJ29921.1"/>
    </source>
</evidence>
<dbReference type="InterPro" id="IPR003783">
    <property type="entry name" value="Regulatory_RecX"/>
</dbReference>
<organism evidence="8 9">
    <name type="scientific">Lutispora thermophila DSM 19022</name>
    <dbReference type="NCBI Taxonomy" id="1122184"/>
    <lineage>
        <taxon>Bacteria</taxon>
        <taxon>Bacillati</taxon>
        <taxon>Bacillota</taxon>
        <taxon>Clostridia</taxon>
        <taxon>Lutisporales</taxon>
        <taxon>Lutisporaceae</taxon>
        <taxon>Lutispora</taxon>
    </lineage>
</organism>
<comment type="subcellular location">
    <subcellularLocation>
        <location evidence="1 5">Cytoplasm</location>
    </subcellularLocation>
</comment>
<name>A0A1M6I679_9FIRM</name>
<reference evidence="8 9" key="1">
    <citation type="submission" date="2016-11" db="EMBL/GenBank/DDBJ databases">
        <authorList>
            <person name="Jaros S."/>
            <person name="Januszkiewicz K."/>
            <person name="Wedrychowicz H."/>
        </authorList>
    </citation>
    <scope>NUCLEOTIDE SEQUENCE [LARGE SCALE GENOMIC DNA]</scope>
    <source>
        <strain evidence="8 9">DSM 19022</strain>
    </source>
</reference>
<dbReference type="PANTHER" id="PTHR33602">
    <property type="entry name" value="REGULATORY PROTEIN RECX FAMILY PROTEIN"/>
    <property type="match status" value="1"/>
</dbReference>
<dbReference type="Proteomes" id="UP000184442">
    <property type="component" value="Unassembled WGS sequence"/>
</dbReference>
<sequence length="156" mass="18435">MDLKEAYNYCIKLLSIKDRTSQEIITKLKQKNCSEEIIQEALSKLMDYGYINDEKYLENWIRENLKKPGMSKRSMYYKLLHKGLNKDLLDSEFEKIEIDDYNTAFVCAEKKIKLLMGEDVNIKKKKLFTYLLSKGYSRDICSKVITELLGEDETYL</sequence>
<dbReference type="InterPro" id="IPR036388">
    <property type="entry name" value="WH-like_DNA-bd_sf"/>
</dbReference>
<feature type="domain" description="RecX first three-helical" evidence="7">
    <location>
        <begin position="6"/>
        <end position="45"/>
    </location>
</feature>
<evidence type="ECO:0000256" key="5">
    <source>
        <dbReference type="HAMAP-Rule" id="MF_01114"/>
    </source>
</evidence>
<keyword evidence="4 5" id="KW-0963">Cytoplasm</keyword>
<dbReference type="AlphaFoldDB" id="A0A1M6I679"/>
<evidence type="ECO:0000313" key="9">
    <source>
        <dbReference type="Proteomes" id="UP000184442"/>
    </source>
</evidence>
<dbReference type="HAMAP" id="MF_01114">
    <property type="entry name" value="RecX"/>
    <property type="match status" value="1"/>
</dbReference>
<evidence type="ECO:0000256" key="4">
    <source>
        <dbReference type="ARBA" id="ARBA00022490"/>
    </source>
</evidence>
<dbReference type="RefSeq" id="WP_073027293.1">
    <property type="nucleotide sequence ID" value="NZ_FQZS01000027.1"/>
</dbReference>
<dbReference type="Gene3D" id="1.10.10.10">
    <property type="entry name" value="Winged helix-like DNA-binding domain superfamily/Winged helix DNA-binding domain"/>
    <property type="match status" value="2"/>
</dbReference>
<protein>
    <recommendedName>
        <fullName evidence="3 5">Regulatory protein RecX</fullName>
    </recommendedName>
</protein>
<dbReference type="InterPro" id="IPR053925">
    <property type="entry name" value="RecX_HTH_3rd"/>
</dbReference>
<comment type="similarity">
    <text evidence="2 5">Belongs to the RecX family.</text>
</comment>
<evidence type="ECO:0000259" key="6">
    <source>
        <dbReference type="Pfam" id="PF21981"/>
    </source>
</evidence>
<gene>
    <name evidence="5" type="primary">recX</name>
    <name evidence="8" type="ORF">SAMN02745176_03106</name>
</gene>
<feature type="domain" description="RecX third three-helical" evidence="6">
    <location>
        <begin position="99"/>
        <end position="145"/>
    </location>
</feature>
<dbReference type="EMBL" id="FQZS01000027">
    <property type="protein sequence ID" value="SHJ29921.1"/>
    <property type="molecule type" value="Genomic_DNA"/>
</dbReference>
<dbReference type="Pfam" id="PF21981">
    <property type="entry name" value="RecX_HTH3"/>
    <property type="match status" value="1"/>
</dbReference>
<accession>A0A1M6I679</accession>
<evidence type="ECO:0000256" key="3">
    <source>
        <dbReference type="ARBA" id="ARBA00018111"/>
    </source>
</evidence>
<evidence type="ECO:0000256" key="1">
    <source>
        <dbReference type="ARBA" id="ARBA00004496"/>
    </source>
</evidence>
<dbReference type="PANTHER" id="PTHR33602:SF1">
    <property type="entry name" value="REGULATORY PROTEIN RECX FAMILY PROTEIN"/>
    <property type="match status" value="1"/>
</dbReference>
<proteinExistence type="inferred from homology"/>